<dbReference type="AlphaFoldDB" id="A0A1P8WKQ5"/>
<evidence type="ECO:0000259" key="2">
    <source>
        <dbReference type="Pfam" id="PF26343"/>
    </source>
</evidence>
<dbReference type="InterPro" id="IPR058652">
    <property type="entry name" value="VapC50_C"/>
</dbReference>
<dbReference type="Proteomes" id="UP000187735">
    <property type="component" value="Chromosome"/>
</dbReference>
<gene>
    <name evidence="3" type="ORF">Fuma_04254</name>
</gene>
<dbReference type="RefSeq" id="WP_077025893.1">
    <property type="nucleotide sequence ID" value="NZ_CP017641.1"/>
</dbReference>
<feature type="domain" description="PIN" evidence="1">
    <location>
        <begin position="9"/>
        <end position="111"/>
    </location>
</feature>
<name>A0A1P8WKQ5_9PLAN</name>
<dbReference type="Pfam" id="PF26343">
    <property type="entry name" value="VapC50_C"/>
    <property type="match status" value="1"/>
</dbReference>
<reference evidence="3 4" key="1">
    <citation type="journal article" date="2016" name="Front. Microbiol.">
        <title>Fuerstia marisgermanicae gen. nov., sp. nov., an Unusual Member of the Phylum Planctomycetes from the German Wadden Sea.</title>
        <authorList>
            <person name="Kohn T."/>
            <person name="Heuer A."/>
            <person name="Jogler M."/>
            <person name="Vollmers J."/>
            <person name="Boedeker C."/>
            <person name="Bunk B."/>
            <person name="Rast P."/>
            <person name="Borchert D."/>
            <person name="Glockner I."/>
            <person name="Freese H.M."/>
            <person name="Klenk H.P."/>
            <person name="Overmann J."/>
            <person name="Kaster A.K."/>
            <person name="Rohde M."/>
            <person name="Wiegand S."/>
            <person name="Jogler C."/>
        </authorList>
    </citation>
    <scope>NUCLEOTIDE SEQUENCE [LARGE SCALE GENOMIC DNA]</scope>
    <source>
        <strain evidence="3 4">NH11</strain>
    </source>
</reference>
<feature type="domain" description="VapC50 C-terminal" evidence="2">
    <location>
        <begin position="129"/>
        <end position="183"/>
    </location>
</feature>
<dbReference type="KEGG" id="fmr:Fuma_04254"/>
<evidence type="ECO:0000313" key="4">
    <source>
        <dbReference type="Proteomes" id="UP000187735"/>
    </source>
</evidence>
<sequence>MAHFTALCDSCVLYPAPLRDLLMHLAMTGLFRAKWTAQIHDEWIQNVLKNRPDLSEERLRRTQQLMDSHVDGLVTGYDKLIPTLSLPDPDDRHVLAAAIRSRADVIVTFNLKDFPAAVLSEFDIEAQHPDDFIHYQIGLNGDEVCEAARRQRASLKNPPYSVDDFLACLEVQQLPKTVEYLRRRRDWI</sequence>
<evidence type="ECO:0000313" key="3">
    <source>
        <dbReference type="EMBL" id="APZ94621.1"/>
    </source>
</evidence>
<dbReference type="InterPro" id="IPR002716">
    <property type="entry name" value="PIN_dom"/>
</dbReference>
<protein>
    <submittedName>
        <fullName evidence="3">Uncharacterized protein</fullName>
    </submittedName>
</protein>
<dbReference type="STRING" id="1891926.Fuma_04254"/>
<keyword evidence="4" id="KW-1185">Reference proteome</keyword>
<organism evidence="3 4">
    <name type="scientific">Fuerstiella marisgermanici</name>
    <dbReference type="NCBI Taxonomy" id="1891926"/>
    <lineage>
        <taxon>Bacteria</taxon>
        <taxon>Pseudomonadati</taxon>
        <taxon>Planctomycetota</taxon>
        <taxon>Planctomycetia</taxon>
        <taxon>Planctomycetales</taxon>
        <taxon>Planctomycetaceae</taxon>
        <taxon>Fuerstiella</taxon>
    </lineage>
</organism>
<dbReference type="EMBL" id="CP017641">
    <property type="protein sequence ID" value="APZ94621.1"/>
    <property type="molecule type" value="Genomic_DNA"/>
</dbReference>
<proteinExistence type="predicted"/>
<evidence type="ECO:0000259" key="1">
    <source>
        <dbReference type="Pfam" id="PF13470"/>
    </source>
</evidence>
<dbReference type="OrthoDB" id="211933at2"/>
<accession>A0A1P8WKQ5</accession>
<dbReference type="Pfam" id="PF13470">
    <property type="entry name" value="PIN_3"/>
    <property type="match status" value="1"/>
</dbReference>